<evidence type="ECO:0000313" key="2">
    <source>
        <dbReference type="Proteomes" id="UP000005436"/>
    </source>
</evidence>
<reference evidence="2" key="1">
    <citation type="submission" date="2011-12" db="EMBL/GenBank/DDBJ databases">
        <title>Complete sequence of Tannerella forsythia ATCC 43037.</title>
        <authorList>
            <person name="Dewhirst F."/>
            <person name="Tanner A."/>
            <person name="Izard J."/>
            <person name="Brinkac L."/>
            <person name="Durkin A.S."/>
            <person name="Hostetler J."/>
            <person name="Shetty J."/>
            <person name="Torralba M."/>
            <person name="Gill S."/>
            <person name="Nelson K."/>
        </authorList>
    </citation>
    <scope>NUCLEOTIDE SEQUENCE [LARGE SCALE GENOMIC DNA]</scope>
    <source>
        <strain evidence="2">ATCC 43037 / JCM 10827 / CCUG 33226 / KCTC 5666 / FDC 338</strain>
    </source>
</reference>
<dbReference type="Proteomes" id="UP000005436">
    <property type="component" value="Chromosome"/>
</dbReference>
<dbReference type="STRING" id="203275.BFO_1336"/>
<evidence type="ECO:0000313" key="1">
    <source>
        <dbReference type="EMBL" id="AEW20591.1"/>
    </source>
</evidence>
<organism evidence="1 2">
    <name type="scientific">Tannerella forsythia (strain ATCC 43037 / JCM 10827 / CCUG 21028 A / KCTC 5666 / FDC 338)</name>
    <name type="common">Bacteroides forsythus</name>
    <dbReference type="NCBI Taxonomy" id="203275"/>
    <lineage>
        <taxon>Bacteria</taxon>
        <taxon>Pseudomonadati</taxon>
        <taxon>Bacteroidota</taxon>
        <taxon>Bacteroidia</taxon>
        <taxon>Bacteroidales</taxon>
        <taxon>Tannerellaceae</taxon>
        <taxon>Tannerella</taxon>
    </lineage>
</organism>
<dbReference type="EMBL" id="CP003191">
    <property type="protein sequence ID" value="AEW20591.1"/>
    <property type="molecule type" value="Genomic_DNA"/>
</dbReference>
<proteinExistence type="predicted"/>
<keyword evidence="2" id="KW-1185">Reference proteome</keyword>
<accession>G8UK83</accession>
<gene>
    <name evidence="1" type="ordered locus">BFO_1336</name>
</gene>
<dbReference type="KEGG" id="tfo:BFO_1336"/>
<dbReference type="RefSeq" id="WP_014224704.1">
    <property type="nucleotide sequence ID" value="NC_016610.1"/>
</dbReference>
<dbReference type="GeneID" id="34758541"/>
<protein>
    <submittedName>
        <fullName evidence="1">Uncharacterized protein</fullName>
    </submittedName>
</protein>
<sequence>MKRKITILGLTCMAIMLAGRGTMWGQWLYPQRVNNAFGAGESSYITPGNHAEQKAKNPWDIKALIGTEFSWVTDHMGTTPSPYPGFSTGMYEHALRVPPADIVLGDTAINTVIKAYTGNGYALGWISVLNRVTKYNNGQPDGCPAIPGGNCDQFGDTDPVYENNTISGSYTEPTTFCGDATGSIYEFSFNKFNIDNFGAPVWVPGTSAGSDGQWGWKAPCGWALFQAKPGATPFAFEINTHIRLRQWGSEPGLPWDDTKITAYAEPSSVPYGLYTSTVNGYYEKEWSAGHYHATEATKVKFPMDDGIPLVQFSGLDMTDGAALHNQPTYRLKSDAAHPTGTVDPDATTPAQWGEVSTTQNTVYLSNYRRPTTIIIQGGMSGTTHTFDRLLYKDIKWKYDIDTVKATPQFKQKLSQCCSGSCSAYEFRVDWKAETVYGATLVDGAIALQPNAWVCVENDVTDATATPATEHTTASAPDNKTDAILVVPNITGRFTLRVKGDINNINMAQDSTGRANPFYTQATFPKHADNIYLYQDANHPHPFASAFGGLGEFAHTGITKYSIPAPTNKAEASVFGVYGNYNWIANNAKIHTDTASTSGFKGNVPGVIEVGPNTVGKKYYNVYSGGILKNFESCTDIQNFIMSFGLNHGDAPHFALTEKQPLNILNYGNNASNLCDADIHFYGGSTDSLKNAFAHATGDGAMRIQALSDVELRADAAIDAGLRGNNLYMLSDGGNVVTQTFSYKAEHQTDTARGLLTLWAEDRQPGLFGGCANDWATNRNSSRGNVYINDSIKVERPATSAQGGFHTETNMIAANNIRTASFKFESENLDHDTTNIISRKGDVWLGYSIGAPVYDATGTKIANTYKFSDNTFTYKVNKPTNAGVLNIKAGWDETDNGKRWEGGNIYFTSIKTEMTGSGAYPTNITIPFSNEYYCGSNDPVTGNLHERRGEEMQRYEHAGIIGGVGRCGREQAWSEYEGKFTNSIAVNMADQVTAPALNYQGNNGDLTVDAGQRGNIIMNTGTEMNFQNDNGSAFFRTRFGDIDLRGKTNIRGLKGNLLLLAQTEDLGDLSKVGFCGCTEERNNVYVQDMAYTPNDSGSIFIAADNNIKLNYGGLQNKGTRHDPFLSTDFNPLNPDEKIGTPYPCNNGGYHCDMVDDENKARVLMLNFSDTTGGMGPSFRKGGFAAVASDYIDVYKKMVYIGGQGAGIGSVPGTGTLHGESVAGYGLYMKTQGNKNNWNTNIFKDIPKCPKGCAADCDAGDYLHMVSRMTFHSDARIYAHDQKVYLGSPVIEVFGDLELNMKEKEGSRTEIVVQADSLILHDSLIVSGDKLKYRSWSGINGDKPILKLGYSRRTPPMVEYKYKDTECAPCHSYIPGSKDPLHMLDTITVKFKYGDAFVERFNTMVFDHTVLTFVTDSFDHVQGPPILHARYFVDTLRVRNQVALYADKKHELDAHFELISEEQMSSKKYAGVYTRHYHMEPIGACGRNYSELWLSDDLALDVITTSTFGGFGYQHSDVHVENMAHLNPGFTSLRLRGQCYEQKCGTLKMKDLRLDGGAQLHFSVGTTKGWNGEYSDAINVERLTTYGTIDVNIEIRPCERMQNRCYPIIYYQSVTPGSLNNLKLVPSNIKIDGEIVPLTLDVSQEGVVYLCVGNAVLPKINYSVTIPSVTGVTTTPPAGIAYTPARSNFEFKAKYSFEKPFVVRTDRKIDGKTEEILEGKKNANGEYEYVIPQVTQHIVLKFGPDHVANMSIEGTAVWSHGETIYIRVERKDIASIYSVAGQLVRRIELSEGDTSVPMQRGVYVVTLKDGTVHKVIVK</sequence>
<name>G8UK83_TANFA</name>
<dbReference type="PATRIC" id="fig|203275.8.peg.1202"/>
<dbReference type="HOGENOM" id="CLU_237723_0_0_10"/>